<name>A0A3S5ARU4_9PLAT</name>
<dbReference type="EMBL" id="CAAALY010251639">
    <property type="protein sequence ID" value="VEL36198.1"/>
    <property type="molecule type" value="Genomic_DNA"/>
</dbReference>
<comment type="caution">
    <text evidence="1">The sequence shown here is derived from an EMBL/GenBank/DDBJ whole genome shotgun (WGS) entry which is preliminary data.</text>
</comment>
<proteinExistence type="predicted"/>
<organism evidence="1 2">
    <name type="scientific">Protopolystoma xenopodis</name>
    <dbReference type="NCBI Taxonomy" id="117903"/>
    <lineage>
        <taxon>Eukaryota</taxon>
        <taxon>Metazoa</taxon>
        <taxon>Spiralia</taxon>
        <taxon>Lophotrochozoa</taxon>
        <taxon>Platyhelminthes</taxon>
        <taxon>Monogenea</taxon>
        <taxon>Polyopisthocotylea</taxon>
        <taxon>Polystomatidea</taxon>
        <taxon>Polystomatidae</taxon>
        <taxon>Protopolystoma</taxon>
    </lineage>
</organism>
<accession>A0A3S5ARU4</accession>
<reference evidence="1" key="1">
    <citation type="submission" date="2018-11" db="EMBL/GenBank/DDBJ databases">
        <authorList>
            <consortium name="Pathogen Informatics"/>
        </authorList>
    </citation>
    <scope>NUCLEOTIDE SEQUENCE</scope>
</reference>
<dbReference type="AlphaFoldDB" id="A0A3S5ARU4"/>
<dbReference type="Proteomes" id="UP000784294">
    <property type="component" value="Unassembled WGS sequence"/>
</dbReference>
<keyword evidence="2" id="KW-1185">Reference proteome</keyword>
<sequence length="127" mass="14290">MGKRTVNRGSFQLEVKEEEMAELLFQAHALFTEMRTIQPLPGGSKSDIKSFWDAISTGPGARLLPQRVRGIYTNWDVVCARPGRENKVKPTPSHELDDYYSTLVPLAYTNKRLPPHPASHAFLLLKG</sequence>
<gene>
    <name evidence="1" type="ORF">PXEA_LOCUS29638</name>
</gene>
<evidence type="ECO:0000313" key="2">
    <source>
        <dbReference type="Proteomes" id="UP000784294"/>
    </source>
</evidence>
<protein>
    <submittedName>
        <fullName evidence="1">Uncharacterized protein</fullName>
    </submittedName>
</protein>
<evidence type="ECO:0000313" key="1">
    <source>
        <dbReference type="EMBL" id="VEL36198.1"/>
    </source>
</evidence>